<dbReference type="OrthoDB" id="5143400at2"/>
<dbReference type="Proteomes" id="UP000473014">
    <property type="component" value="Unassembled WGS sequence"/>
</dbReference>
<dbReference type="PANTHER" id="PTHR11579">
    <property type="entry name" value="PROTEIN-L-ISOASPARTATE O-METHYLTRANSFERASE"/>
    <property type="match status" value="1"/>
</dbReference>
<evidence type="ECO:0000256" key="10">
    <source>
        <dbReference type="ARBA" id="ARBA00031323"/>
    </source>
</evidence>
<evidence type="ECO:0000256" key="3">
    <source>
        <dbReference type="ARBA" id="ARBA00011890"/>
    </source>
</evidence>
<evidence type="ECO:0000256" key="6">
    <source>
        <dbReference type="ARBA" id="ARBA00022603"/>
    </source>
</evidence>
<evidence type="ECO:0000256" key="8">
    <source>
        <dbReference type="ARBA" id="ARBA00022691"/>
    </source>
</evidence>
<dbReference type="GO" id="GO:0004719">
    <property type="term" value="F:protein-L-isoaspartate (D-aspartate) O-methyltransferase activity"/>
    <property type="evidence" value="ECO:0007669"/>
    <property type="project" value="UniProtKB-EC"/>
</dbReference>
<reference evidence="13 14" key="1">
    <citation type="submission" date="2019-11" db="EMBL/GenBank/DDBJ databases">
        <authorList>
            <person name="Yuan L."/>
        </authorList>
    </citation>
    <scope>NUCLEOTIDE SEQUENCE [LARGE SCALE GENOMIC DNA]</scope>
    <source>
        <strain evidence="13 14">TRM43335</strain>
    </source>
</reference>
<name>A0A6G2BCU9_9ACTN</name>
<evidence type="ECO:0000256" key="1">
    <source>
        <dbReference type="ARBA" id="ARBA00004496"/>
    </source>
</evidence>
<evidence type="ECO:0000256" key="12">
    <source>
        <dbReference type="SAM" id="MobiDB-lite"/>
    </source>
</evidence>
<dbReference type="AlphaFoldDB" id="A0A6G2BCU9"/>
<keyword evidence="14" id="KW-1185">Reference proteome</keyword>
<proteinExistence type="inferred from homology"/>
<dbReference type="CDD" id="cd02440">
    <property type="entry name" value="AdoMet_MTases"/>
    <property type="match status" value="1"/>
</dbReference>
<sequence>MVLPGGEPGRAVRVRGAGDRSADHGRRRRLAGRERDVNSDGGEDDGDLIEARVELVRRMDEGGVVLSSRLAETFLNVPRHPFVPVFYRRDGERFVPWRRSDGDAREWAARVYADDSLITEVDGVHAEDAGTEAVTGVPTSSSTAPSLMADMLDALDVEPGARVLEIGTGTGYNAALLCRLAGAENVVTVDVSARLTAAAEERLGALGLSPVVRAADGAAGAPGHAPFDRLIATCSVRRVPDSWLDQCMTGGLLVVPLKGTLAGGMLARLTKLPDGTAAGHLLHTPAAFMPLLSGPRPAAAPPEPADGHHRGSPLSGSVLDDWTFSFFAQLHLGPTVERDHHRTDDGRHVTTLHDPEDGSRTRVTDHGRRSGAAVVAAGPRDLWERVERAHARWRTLNRPRREWFTVRVTPRAQTLAYAEPGGRTHTWEL</sequence>
<dbReference type="GO" id="GO:0032259">
    <property type="term" value="P:methylation"/>
    <property type="evidence" value="ECO:0007669"/>
    <property type="project" value="UniProtKB-KW"/>
</dbReference>
<evidence type="ECO:0000256" key="4">
    <source>
        <dbReference type="ARBA" id="ARBA00013346"/>
    </source>
</evidence>
<dbReference type="Gene3D" id="3.40.50.150">
    <property type="entry name" value="Vaccinia Virus protein VP39"/>
    <property type="match status" value="1"/>
</dbReference>
<dbReference type="InterPro" id="IPR029063">
    <property type="entry name" value="SAM-dependent_MTases_sf"/>
</dbReference>
<dbReference type="InterPro" id="IPR000682">
    <property type="entry name" value="PCMT"/>
</dbReference>
<organism evidence="13 14">
    <name type="scientific">Streptomyces taklimakanensis</name>
    <dbReference type="NCBI Taxonomy" id="2569853"/>
    <lineage>
        <taxon>Bacteria</taxon>
        <taxon>Bacillati</taxon>
        <taxon>Actinomycetota</taxon>
        <taxon>Actinomycetes</taxon>
        <taxon>Kitasatosporales</taxon>
        <taxon>Streptomycetaceae</taxon>
        <taxon>Streptomyces</taxon>
    </lineage>
</organism>
<evidence type="ECO:0000313" key="14">
    <source>
        <dbReference type="Proteomes" id="UP000473014"/>
    </source>
</evidence>
<accession>A0A6G2BCU9</accession>
<feature type="region of interest" description="Disordered" evidence="12">
    <location>
        <begin position="293"/>
        <end position="314"/>
    </location>
</feature>
<dbReference type="EC" id="2.1.1.77" evidence="3"/>
<evidence type="ECO:0000256" key="11">
    <source>
        <dbReference type="ARBA" id="ARBA00031350"/>
    </source>
</evidence>
<evidence type="ECO:0000256" key="5">
    <source>
        <dbReference type="ARBA" id="ARBA00022490"/>
    </source>
</evidence>
<comment type="similarity">
    <text evidence="2">Belongs to the methyltransferase superfamily. L-isoaspartyl/D-aspartyl protein methyltransferase family.</text>
</comment>
<dbReference type="Pfam" id="PF01135">
    <property type="entry name" value="PCMT"/>
    <property type="match status" value="1"/>
</dbReference>
<feature type="compositionally biased region" description="Basic and acidic residues" evidence="12">
    <location>
        <begin position="338"/>
        <end position="368"/>
    </location>
</feature>
<evidence type="ECO:0000256" key="7">
    <source>
        <dbReference type="ARBA" id="ARBA00022679"/>
    </source>
</evidence>
<evidence type="ECO:0000313" key="13">
    <source>
        <dbReference type="EMBL" id="MTE19899.1"/>
    </source>
</evidence>
<feature type="region of interest" description="Disordered" evidence="12">
    <location>
        <begin position="338"/>
        <end position="369"/>
    </location>
</feature>
<protein>
    <recommendedName>
        <fullName evidence="4">Protein-L-isoaspartate O-methyltransferase</fullName>
        <ecNumber evidence="3">2.1.1.77</ecNumber>
    </recommendedName>
    <alternativeName>
        <fullName evidence="11">L-isoaspartyl protein carboxyl methyltransferase</fullName>
    </alternativeName>
    <alternativeName>
        <fullName evidence="9">Protein L-isoaspartyl methyltransferase</fullName>
    </alternativeName>
    <alternativeName>
        <fullName evidence="10">Protein-beta-aspartate methyltransferase</fullName>
    </alternativeName>
</protein>
<keyword evidence="8" id="KW-0949">S-adenosyl-L-methionine</keyword>
<dbReference type="GO" id="GO:0005737">
    <property type="term" value="C:cytoplasm"/>
    <property type="evidence" value="ECO:0007669"/>
    <property type="project" value="UniProtKB-SubCell"/>
</dbReference>
<comment type="caution">
    <text evidence="13">The sequence shown here is derived from an EMBL/GenBank/DDBJ whole genome shotgun (WGS) entry which is preliminary data.</text>
</comment>
<keyword evidence="5" id="KW-0963">Cytoplasm</keyword>
<dbReference type="EMBL" id="WIXO01000001">
    <property type="protein sequence ID" value="MTE19899.1"/>
    <property type="molecule type" value="Genomic_DNA"/>
</dbReference>
<dbReference type="PANTHER" id="PTHR11579:SF0">
    <property type="entry name" value="PROTEIN-L-ISOASPARTATE(D-ASPARTATE) O-METHYLTRANSFERASE"/>
    <property type="match status" value="1"/>
</dbReference>
<keyword evidence="6 13" id="KW-0489">Methyltransferase</keyword>
<dbReference type="SUPFAM" id="SSF53335">
    <property type="entry name" value="S-adenosyl-L-methionine-dependent methyltransferases"/>
    <property type="match status" value="1"/>
</dbReference>
<feature type="region of interest" description="Disordered" evidence="12">
    <location>
        <begin position="1"/>
        <end position="46"/>
    </location>
</feature>
<evidence type="ECO:0000256" key="2">
    <source>
        <dbReference type="ARBA" id="ARBA00005369"/>
    </source>
</evidence>
<comment type="subcellular location">
    <subcellularLocation>
        <location evidence="1">Cytoplasm</location>
    </subcellularLocation>
</comment>
<evidence type="ECO:0000256" key="9">
    <source>
        <dbReference type="ARBA" id="ARBA00030757"/>
    </source>
</evidence>
<gene>
    <name evidence="13" type="ORF">F0L17_12385</name>
</gene>
<keyword evidence="7 13" id="KW-0808">Transferase</keyword>